<evidence type="ECO:0000313" key="2">
    <source>
        <dbReference type="Proteomes" id="UP000002063"/>
    </source>
</evidence>
<dbReference type="Proteomes" id="UP000002063">
    <property type="component" value="Chromosome"/>
</dbReference>
<name>C9RHZ2_METVM</name>
<dbReference type="Pfam" id="PF01893">
    <property type="entry name" value="UPF0058"/>
    <property type="match status" value="1"/>
</dbReference>
<keyword evidence="2" id="KW-1185">Reference proteome</keyword>
<gene>
    <name evidence="1" type="ordered locus">Metvu_1341</name>
</gene>
<dbReference type="InterPro" id="IPR002753">
    <property type="entry name" value="UPF0058"/>
</dbReference>
<dbReference type="PANTHER" id="PTHR42203">
    <property type="entry name" value="UPF0058 PROTEIN MJ1205"/>
    <property type="match status" value="1"/>
</dbReference>
<dbReference type="GeneID" id="8513682"/>
<dbReference type="RefSeq" id="WP_015733413.1">
    <property type="nucleotide sequence ID" value="NC_013407.1"/>
</dbReference>
<accession>C9RHZ2</accession>
<dbReference type="OrthoDB" id="177623at2157"/>
<dbReference type="STRING" id="579137.Metvu_1341"/>
<dbReference type="EMBL" id="CP001787">
    <property type="protein sequence ID" value="ACX73194.1"/>
    <property type="molecule type" value="Genomic_DNA"/>
</dbReference>
<proteinExistence type="predicted"/>
<dbReference type="KEGG" id="mvu:Metvu_1341"/>
<sequence>MHKDELIQLHQLLIYLRKYIEKNYKCNNSEFKEYDELNIYPHHIHRTKAEHIYAIFLLSSIIAKILSDNGKIPRSVSNLLRVSGEKIKKEIQRKRCKIKNINTKLIEEN</sequence>
<dbReference type="eggNOG" id="arCOG02254">
    <property type="taxonomic scope" value="Archaea"/>
</dbReference>
<evidence type="ECO:0000313" key="1">
    <source>
        <dbReference type="EMBL" id="ACX73194.1"/>
    </source>
</evidence>
<dbReference type="InterPro" id="IPR036519">
    <property type="entry name" value="UPF0058_sf"/>
</dbReference>
<dbReference type="PANTHER" id="PTHR42203:SF2">
    <property type="entry name" value="UPF0058 PROTEIN MJ1205"/>
    <property type="match status" value="1"/>
</dbReference>
<dbReference type="AlphaFoldDB" id="C9RHZ2"/>
<reference evidence="1" key="1">
    <citation type="submission" date="2009-10" db="EMBL/GenBank/DDBJ databases">
        <title>Complete sequence of chromosome of Methanocaldococcus vulcanius M7.</title>
        <authorList>
            <consortium name="US DOE Joint Genome Institute"/>
            <person name="Lucas S."/>
            <person name="Copeland A."/>
            <person name="Lapidus A."/>
            <person name="Glavina del Rio T."/>
            <person name="Dalin E."/>
            <person name="Tice H."/>
            <person name="Bruce D."/>
            <person name="Goodwin L."/>
            <person name="Pitluck S."/>
            <person name="Lcollab F.I."/>
            <person name="Brettin T."/>
            <person name="Detter J.C."/>
            <person name="Han C."/>
            <person name="Tapia R."/>
            <person name="Kuske C.R."/>
            <person name="Schmutz J."/>
            <person name="Larimer F."/>
            <person name="Land M."/>
            <person name="Hauser L."/>
            <person name="Kyrpides N."/>
            <person name="Ovchinikova G."/>
            <person name="Sieprawska-Lupa M."/>
            <person name="Whitman W.B."/>
            <person name="Woyke T."/>
        </authorList>
    </citation>
    <scope>NUCLEOTIDE SEQUENCE [LARGE SCALE GENOMIC DNA]</scope>
    <source>
        <strain evidence="1">M7</strain>
    </source>
</reference>
<organism evidence="1 2">
    <name type="scientific">Methanocaldococcus vulcanius (strain ATCC 700851 / DSM 12094 / M7)</name>
    <name type="common">Methanococcus vulcanius</name>
    <dbReference type="NCBI Taxonomy" id="579137"/>
    <lineage>
        <taxon>Archaea</taxon>
        <taxon>Methanobacteriati</taxon>
        <taxon>Methanobacteriota</taxon>
        <taxon>Methanomada group</taxon>
        <taxon>Methanococci</taxon>
        <taxon>Methanococcales</taxon>
        <taxon>Methanocaldococcaceae</taxon>
        <taxon>Methanocaldococcus</taxon>
    </lineage>
</organism>
<protein>
    <submittedName>
        <fullName evidence="1">Uncharacterized protein</fullName>
    </submittedName>
</protein>
<dbReference type="Gene3D" id="1.20.1270.110">
    <property type="entry name" value="Uncharacterised protein family UPF0058"/>
    <property type="match status" value="1"/>
</dbReference>
<dbReference type="SUPFAM" id="SSF140371">
    <property type="entry name" value="Vng1086c-like"/>
    <property type="match status" value="1"/>
</dbReference>
<dbReference type="HOGENOM" id="CLU_167318_1_0_2"/>